<evidence type="ECO:0000256" key="6">
    <source>
        <dbReference type="ARBA" id="ARBA00023136"/>
    </source>
</evidence>
<keyword evidence="2 7" id="KW-0813">Transport</keyword>
<dbReference type="Gene3D" id="1.10.3720.10">
    <property type="entry name" value="MetI-like"/>
    <property type="match status" value="1"/>
</dbReference>
<keyword evidence="10" id="KW-1185">Reference proteome</keyword>
<feature type="transmembrane region" description="Helical" evidence="7">
    <location>
        <begin position="61"/>
        <end position="83"/>
    </location>
</feature>
<evidence type="ECO:0000256" key="1">
    <source>
        <dbReference type="ARBA" id="ARBA00004651"/>
    </source>
</evidence>
<evidence type="ECO:0000313" key="9">
    <source>
        <dbReference type="EMBL" id="RFU95338.1"/>
    </source>
</evidence>
<sequence>MRSVKRNLVLLLASAILLIIWQVASIWLDSQILLPSLGPVFTTLLGLAREPVFTSNVLFTVLRALESFLIILVSASILGVLAGRYSLLSTFLRPFVTTLKAVPVMSIILLAFIWFSSGTVPLFSAFLMGFPVMFVQMEMGVKQLDSNLDEMCDLYGFSKKTKLVHFIVPSLVPYFVTGAKTALSMVWKVVIAAEVLTVPQYGVGSRMQLAQMQLETDKVLSWTLIAIFLTAFGDLVFALIVEGVGALKHRLDARRVPCVS</sequence>
<dbReference type="GO" id="GO:0055085">
    <property type="term" value="P:transmembrane transport"/>
    <property type="evidence" value="ECO:0007669"/>
    <property type="project" value="InterPro"/>
</dbReference>
<comment type="similarity">
    <text evidence="7">Belongs to the binding-protein-dependent transport system permease family.</text>
</comment>
<dbReference type="Proteomes" id="UP000264002">
    <property type="component" value="Unassembled WGS sequence"/>
</dbReference>
<dbReference type="PANTHER" id="PTHR30151">
    <property type="entry name" value="ALKANE SULFONATE ABC TRANSPORTER-RELATED, MEMBRANE SUBUNIT"/>
    <property type="match status" value="1"/>
</dbReference>
<dbReference type="PANTHER" id="PTHR30151:SF0">
    <property type="entry name" value="ABC TRANSPORTER PERMEASE PROTEIN MJ0413-RELATED"/>
    <property type="match status" value="1"/>
</dbReference>
<accession>A0A372MIY5</accession>
<keyword evidence="4 7" id="KW-0812">Transmembrane</keyword>
<evidence type="ECO:0000313" key="10">
    <source>
        <dbReference type="Proteomes" id="UP000264002"/>
    </source>
</evidence>
<comment type="caution">
    <text evidence="9">The sequence shown here is derived from an EMBL/GenBank/DDBJ whole genome shotgun (WGS) entry which is preliminary data.</text>
</comment>
<gene>
    <name evidence="9" type="ORF">DYP60_04790</name>
</gene>
<feature type="domain" description="ABC transmembrane type-1" evidence="8">
    <location>
        <begin position="57"/>
        <end position="241"/>
    </location>
</feature>
<keyword evidence="6 7" id="KW-0472">Membrane</keyword>
<dbReference type="GO" id="GO:0005886">
    <property type="term" value="C:plasma membrane"/>
    <property type="evidence" value="ECO:0007669"/>
    <property type="project" value="UniProtKB-SubCell"/>
</dbReference>
<reference evidence="10" key="1">
    <citation type="submission" date="2018-08" db="EMBL/GenBank/DDBJ databases">
        <authorList>
            <person name="Grouzdev D.S."/>
            <person name="Krutkina M.S."/>
        </authorList>
    </citation>
    <scope>NUCLEOTIDE SEQUENCE [LARGE SCALE GENOMIC DNA]</scope>
    <source>
        <strain evidence="10">4-11</strain>
    </source>
</reference>
<evidence type="ECO:0000256" key="2">
    <source>
        <dbReference type="ARBA" id="ARBA00022448"/>
    </source>
</evidence>
<proteinExistence type="inferred from homology"/>
<dbReference type="AlphaFoldDB" id="A0A372MIY5"/>
<dbReference type="InterPro" id="IPR035906">
    <property type="entry name" value="MetI-like_sf"/>
</dbReference>
<evidence type="ECO:0000256" key="4">
    <source>
        <dbReference type="ARBA" id="ARBA00022692"/>
    </source>
</evidence>
<keyword evidence="3" id="KW-1003">Cell membrane</keyword>
<evidence type="ECO:0000256" key="5">
    <source>
        <dbReference type="ARBA" id="ARBA00022989"/>
    </source>
</evidence>
<comment type="subcellular location">
    <subcellularLocation>
        <location evidence="1 7">Cell membrane</location>
        <topology evidence="1 7">Multi-pass membrane protein</topology>
    </subcellularLocation>
</comment>
<keyword evidence="5 7" id="KW-1133">Transmembrane helix</keyword>
<dbReference type="EMBL" id="QUWK01000004">
    <property type="protein sequence ID" value="RFU95338.1"/>
    <property type="molecule type" value="Genomic_DNA"/>
</dbReference>
<dbReference type="InterPro" id="IPR000515">
    <property type="entry name" value="MetI-like"/>
</dbReference>
<dbReference type="PROSITE" id="PS50928">
    <property type="entry name" value="ABC_TM1"/>
    <property type="match status" value="1"/>
</dbReference>
<dbReference type="Pfam" id="PF00528">
    <property type="entry name" value="BPD_transp_1"/>
    <property type="match status" value="1"/>
</dbReference>
<evidence type="ECO:0000259" key="8">
    <source>
        <dbReference type="PROSITE" id="PS50928"/>
    </source>
</evidence>
<evidence type="ECO:0000256" key="7">
    <source>
        <dbReference type="RuleBase" id="RU363032"/>
    </source>
</evidence>
<name>A0A372MIY5_9SPIR</name>
<dbReference type="SUPFAM" id="SSF161098">
    <property type="entry name" value="MetI-like"/>
    <property type="match status" value="1"/>
</dbReference>
<evidence type="ECO:0000256" key="3">
    <source>
        <dbReference type="ARBA" id="ARBA00022475"/>
    </source>
</evidence>
<protein>
    <submittedName>
        <fullName evidence="9">ABC transporter permease subunit</fullName>
    </submittedName>
</protein>
<reference evidence="9 10" key="2">
    <citation type="submission" date="2018-09" db="EMBL/GenBank/DDBJ databases">
        <title>Genome of Sphaerochaeta halotolerans strain 4-11.</title>
        <authorList>
            <person name="Nazina T.N."/>
            <person name="Sokolova D.S."/>
        </authorList>
    </citation>
    <scope>NUCLEOTIDE SEQUENCE [LARGE SCALE GENOMIC DNA]</scope>
    <source>
        <strain evidence="9 10">4-11</strain>
    </source>
</reference>
<dbReference type="CDD" id="cd06261">
    <property type="entry name" value="TM_PBP2"/>
    <property type="match status" value="1"/>
</dbReference>
<organism evidence="9 10">
    <name type="scientific">Sphaerochaeta halotolerans</name>
    <dbReference type="NCBI Taxonomy" id="2293840"/>
    <lineage>
        <taxon>Bacteria</taxon>
        <taxon>Pseudomonadati</taxon>
        <taxon>Spirochaetota</taxon>
        <taxon>Spirochaetia</taxon>
        <taxon>Spirochaetales</taxon>
        <taxon>Sphaerochaetaceae</taxon>
        <taxon>Sphaerochaeta</taxon>
    </lineage>
</organism>
<feature type="transmembrane region" description="Helical" evidence="7">
    <location>
        <begin position="219"/>
        <end position="241"/>
    </location>
</feature>
<dbReference type="RefSeq" id="WP_117329748.1">
    <property type="nucleotide sequence ID" value="NZ_QUWK01000004.1"/>
</dbReference>